<comment type="caution">
    <text evidence="2">The sequence shown here is derived from an EMBL/GenBank/DDBJ whole genome shotgun (WGS) entry which is preliminary data.</text>
</comment>
<dbReference type="RefSeq" id="WP_201853200.1">
    <property type="nucleotide sequence ID" value="NZ_JAERRG010000009.1"/>
</dbReference>
<feature type="domain" description="AB hydrolase-1" evidence="1">
    <location>
        <begin position="3"/>
        <end position="225"/>
    </location>
</feature>
<gene>
    <name evidence="2" type="ORF">JK364_23850</name>
</gene>
<dbReference type="InterPro" id="IPR029058">
    <property type="entry name" value="AB_hydrolase_fold"/>
</dbReference>
<reference evidence="2 3" key="1">
    <citation type="submission" date="2021-01" db="EMBL/GenBank/DDBJ databases">
        <title>WGS of actinomycetes isolated from Thailand.</title>
        <authorList>
            <person name="Thawai C."/>
        </authorList>
    </citation>
    <scope>NUCLEOTIDE SEQUENCE [LARGE SCALE GENOMIC DNA]</scope>
    <source>
        <strain evidence="2 3">CA3R110</strain>
    </source>
</reference>
<keyword evidence="2" id="KW-0863">Zinc-finger</keyword>
<keyword evidence="3" id="KW-1185">Reference proteome</keyword>
<evidence type="ECO:0000313" key="2">
    <source>
        <dbReference type="EMBL" id="MBL1115408.1"/>
    </source>
</evidence>
<evidence type="ECO:0000313" key="3">
    <source>
        <dbReference type="Proteomes" id="UP000621510"/>
    </source>
</evidence>
<keyword evidence="2" id="KW-0479">Metal-binding</keyword>
<proteinExistence type="predicted"/>
<dbReference type="SUPFAM" id="SSF53474">
    <property type="entry name" value="alpha/beta-Hydrolases"/>
    <property type="match status" value="1"/>
</dbReference>
<sequence length="241" mass="25947">MPFVLVHGATCVGGIWGRLGPLLYGDVLAVDLPGRGARAHIPLSGVTLDDCAEAVAEDIVQRNFTDQVTLVAHSFGGVVVPRVMALLPDRIRQVILLSAVVPPDGTPVADHIDARLRKALKENAVDGVYTFGVDAIRRRLCTDGDDDQIQYVRKHLVDDAAGLLTEPVDLSGYRLPIPRCYIKLALDWSYSPELQAEAAERTRSSLVTLNAGHMAMVSAPHQTAEVLNRLAFNALAPDAAT</sequence>
<evidence type="ECO:0000259" key="1">
    <source>
        <dbReference type="Pfam" id="PF12697"/>
    </source>
</evidence>
<dbReference type="PANTHER" id="PTHR37017:SF11">
    <property type="entry name" value="ESTERASE_LIPASE_THIOESTERASE DOMAIN-CONTAINING PROTEIN"/>
    <property type="match status" value="1"/>
</dbReference>
<dbReference type="GO" id="GO:0008270">
    <property type="term" value="F:zinc ion binding"/>
    <property type="evidence" value="ECO:0007669"/>
    <property type="project" value="UniProtKB-KW"/>
</dbReference>
<dbReference type="Proteomes" id="UP000621510">
    <property type="component" value="Unassembled WGS sequence"/>
</dbReference>
<keyword evidence="2" id="KW-0378">Hydrolase</keyword>
<organism evidence="2 3">
    <name type="scientific">Streptomyces endocoffeicus</name>
    <dbReference type="NCBI Taxonomy" id="2898945"/>
    <lineage>
        <taxon>Bacteria</taxon>
        <taxon>Bacillati</taxon>
        <taxon>Actinomycetota</taxon>
        <taxon>Actinomycetes</taxon>
        <taxon>Kitasatosporales</taxon>
        <taxon>Streptomycetaceae</taxon>
        <taxon>Streptomyces</taxon>
    </lineage>
</organism>
<protein>
    <submittedName>
        <fullName evidence="2">Alpha/beta hydrolase</fullName>
    </submittedName>
</protein>
<dbReference type="Gene3D" id="3.40.50.1820">
    <property type="entry name" value="alpha/beta hydrolase"/>
    <property type="match status" value="1"/>
</dbReference>
<dbReference type="InterPro" id="IPR052897">
    <property type="entry name" value="Sec-Metab_Biosynth_Hydrolase"/>
</dbReference>
<dbReference type="GO" id="GO:0016787">
    <property type="term" value="F:hydrolase activity"/>
    <property type="evidence" value="ECO:0007669"/>
    <property type="project" value="UniProtKB-KW"/>
</dbReference>
<accession>A0ABS1PSL2</accession>
<dbReference type="PANTHER" id="PTHR37017">
    <property type="entry name" value="AB HYDROLASE-1 DOMAIN-CONTAINING PROTEIN-RELATED"/>
    <property type="match status" value="1"/>
</dbReference>
<name>A0ABS1PSL2_9ACTN</name>
<keyword evidence="2" id="KW-0862">Zinc</keyword>
<dbReference type="Pfam" id="PF12697">
    <property type="entry name" value="Abhydrolase_6"/>
    <property type="match status" value="1"/>
</dbReference>
<dbReference type="EMBL" id="JAERRG010000009">
    <property type="protein sequence ID" value="MBL1115408.1"/>
    <property type="molecule type" value="Genomic_DNA"/>
</dbReference>
<dbReference type="InterPro" id="IPR000073">
    <property type="entry name" value="AB_hydrolase_1"/>
</dbReference>